<evidence type="ECO:0000259" key="3">
    <source>
        <dbReference type="Pfam" id="PF24481"/>
    </source>
</evidence>
<dbReference type="Proteomes" id="UP000469325">
    <property type="component" value="Unassembled WGS sequence"/>
</dbReference>
<evidence type="ECO:0000259" key="2">
    <source>
        <dbReference type="Pfam" id="PF02591"/>
    </source>
</evidence>
<dbReference type="RefSeq" id="WP_154433815.1">
    <property type="nucleotide sequence ID" value="NZ_VUNC01000002.1"/>
</dbReference>
<gene>
    <name evidence="4" type="ORF">FYJ68_02860</name>
</gene>
<name>A0A6N7XCI3_9ACTN</name>
<keyword evidence="5" id="KW-1185">Reference proteome</keyword>
<feature type="domain" description="C4-type zinc ribbon" evidence="2">
    <location>
        <begin position="199"/>
        <end position="231"/>
    </location>
</feature>
<comment type="caution">
    <text evidence="4">The sequence shown here is derived from an EMBL/GenBank/DDBJ whole genome shotgun (WGS) entry which is preliminary data.</text>
</comment>
<feature type="coiled-coil region" evidence="1">
    <location>
        <begin position="114"/>
        <end position="141"/>
    </location>
</feature>
<evidence type="ECO:0000313" key="4">
    <source>
        <dbReference type="EMBL" id="MST72053.1"/>
    </source>
</evidence>
<feature type="domain" description="CT398-like coiled coil hairpin" evidence="3">
    <location>
        <begin position="10"/>
        <end position="184"/>
    </location>
</feature>
<accession>A0A6N7XCI3</accession>
<dbReference type="Pfam" id="PF24481">
    <property type="entry name" value="CT398_CC"/>
    <property type="match status" value="1"/>
</dbReference>
<protein>
    <submittedName>
        <fullName evidence="4">Uncharacterized protein</fullName>
    </submittedName>
</protein>
<dbReference type="AlphaFoldDB" id="A0A6N7XCI3"/>
<evidence type="ECO:0000313" key="5">
    <source>
        <dbReference type="Proteomes" id="UP000469325"/>
    </source>
</evidence>
<dbReference type="InterPro" id="IPR056003">
    <property type="entry name" value="CT398_CC_hairpin"/>
</dbReference>
<proteinExistence type="predicted"/>
<organism evidence="4 5">
    <name type="scientific">Olsenella porci</name>
    <dbReference type="NCBI Taxonomy" id="2652279"/>
    <lineage>
        <taxon>Bacteria</taxon>
        <taxon>Bacillati</taxon>
        <taxon>Actinomycetota</taxon>
        <taxon>Coriobacteriia</taxon>
        <taxon>Coriobacteriales</taxon>
        <taxon>Atopobiaceae</taxon>
        <taxon>Olsenella</taxon>
    </lineage>
</organism>
<dbReference type="Gene3D" id="1.10.287.1490">
    <property type="match status" value="1"/>
</dbReference>
<evidence type="ECO:0000256" key="1">
    <source>
        <dbReference type="SAM" id="Coils"/>
    </source>
</evidence>
<dbReference type="InterPro" id="IPR003743">
    <property type="entry name" value="Zf-RING_7"/>
</dbReference>
<dbReference type="Pfam" id="PF02591">
    <property type="entry name" value="Zn_ribbon_9"/>
    <property type="match status" value="1"/>
</dbReference>
<keyword evidence="1" id="KW-0175">Coiled coil</keyword>
<reference evidence="4 5" key="1">
    <citation type="submission" date="2019-08" db="EMBL/GenBank/DDBJ databases">
        <title>In-depth cultivation of the pig gut microbiome towards novel bacterial diversity and tailored functional studies.</title>
        <authorList>
            <person name="Wylensek D."/>
            <person name="Hitch T.C.A."/>
            <person name="Clavel T."/>
        </authorList>
    </citation>
    <scope>NUCLEOTIDE SEQUENCE [LARGE SCALE GENOMIC DNA]</scope>
    <source>
        <strain evidence="4 5">CA-Schmier-601-WT-1</strain>
    </source>
</reference>
<dbReference type="EMBL" id="VUNC01000002">
    <property type="protein sequence ID" value="MST72053.1"/>
    <property type="molecule type" value="Genomic_DNA"/>
</dbReference>
<sequence>MSESQALLRLQEIDLQLMRDSHALRQMPQQKRLAALAQAKKKLKSESQKIVGQRKDAQMELDDNEERHIRLLQIMDEVREKAQESGYREVGDIESQLTSLAKKVEKLEFAHGELQASLGKLEKAEANARALGERLDREGEELEASYKRDSADIMARVRELARERKAVLAQLSPQTAQTYDEKSKRFGGLAVERLQGNVPSVCRVKLQPSQYGDLRSAGEPIAECPYCHRMLVVEGALDAE</sequence>